<evidence type="ECO:0000259" key="2">
    <source>
        <dbReference type="Pfam" id="PF07596"/>
    </source>
</evidence>
<dbReference type="PANTHER" id="PTHR30093:SF2">
    <property type="entry name" value="TYPE II SECRETION SYSTEM PROTEIN H"/>
    <property type="match status" value="1"/>
</dbReference>
<dbReference type="InterPro" id="IPR045584">
    <property type="entry name" value="Pilin-like"/>
</dbReference>
<dbReference type="PROSITE" id="PS00409">
    <property type="entry name" value="PROKAR_NTER_METHYL"/>
    <property type="match status" value="1"/>
</dbReference>
<dbReference type="PANTHER" id="PTHR30093">
    <property type="entry name" value="GENERAL SECRETION PATHWAY PROTEIN G"/>
    <property type="match status" value="1"/>
</dbReference>
<keyword evidence="1" id="KW-0472">Membrane</keyword>
<sequence>MPSPYWLTAARRRPNRLVAQRAAPALSCNQAGRPGGFTLVELLVVIAIIGLLVALLLPAVQAAREAARVTQCKNNLHQVSLAILQHETALGALPSGGWGGSWIGDPDAGVGPRQPGGWIFQSAPFMEGQAAFAVGPGLINEERRAALAALSQVVVPSLTCPSRREARIYPSLDLACFNYNPVEWSAKTDYAANGGASPCTGSGPRPVYPLVNSDCRGQYPNCEWEFDKVWLDRYWNGVVGDHIGARLSQITDGTSKTLLVGEKWLHVLYYQQVTVDAEYDNATNKSPHDNPGDNSPLYVGFDYDNLRAAGAAPQRDIDYIYSHPQQDKKGAHYRDRFGGPHVAGFMVARCDGSVTSIGFDVDSTVWLRLGVRNDGEL</sequence>
<dbReference type="Gene3D" id="3.30.700.10">
    <property type="entry name" value="Glycoprotein, Type 4 Pilin"/>
    <property type="match status" value="1"/>
</dbReference>
<dbReference type="EMBL" id="SJPQ01000001">
    <property type="protein sequence ID" value="TWT89659.1"/>
    <property type="molecule type" value="Genomic_DNA"/>
</dbReference>
<keyword evidence="1" id="KW-1133">Transmembrane helix</keyword>
<proteinExistence type="predicted"/>
<comment type="caution">
    <text evidence="3">The sequence shown here is derived from an EMBL/GenBank/DDBJ whole genome shotgun (WGS) entry which is preliminary data.</text>
</comment>
<dbReference type="Pfam" id="PF07596">
    <property type="entry name" value="SBP_bac_10"/>
    <property type="match status" value="1"/>
</dbReference>
<dbReference type="InterPro" id="IPR011453">
    <property type="entry name" value="DUF1559"/>
</dbReference>
<accession>A0A5C5ZQ98</accession>
<feature type="transmembrane region" description="Helical" evidence="1">
    <location>
        <begin position="42"/>
        <end position="60"/>
    </location>
</feature>
<dbReference type="NCBIfam" id="TIGR02532">
    <property type="entry name" value="IV_pilin_GFxxxE"/>
    <property type="match status" value="1"/>
</dbReference>
<dbReference type="AlphaFoldDB" id="A0A5C5ZQ98"/>
<dbReference type="InterPro" id="IPR012902">
    <property type="entry name" value="N_methyl_site"/>
</dbReference>
<dbReference type="Proteomes" id="UP000315440">
    <property type="component" value="Unassembled WGS sequence"/>
</dbReference>
<reference evidence="3 4" key="1">
    <citation type="submission" date="2019-02" db="EMBL/GenBank/DDBJ databases">
        <title>Deep-cultivation of Planctomycetes and their phenomic and genomic characterization uncovers novel biology.</title>
        <authorList>
            <person name="Wiegand S."/>
            <person name="Jogler M."/>
            <person name="Boedeker C."/>
            <person name="Pinto D."/>
            <person name="Vollmers J."/>
            <person name="Rivas-Marin E."/>
            <person name="Kohn T."/>
            <person name="Peeters S.H."/>
            <person name="Heuer A."/>
            <person name="Rast P."/>
            <person name="Oberbeckmann S."/>
            <person name="Bunk B."/>
            <person name="Jeske O."/>
            <person name="Meyerdierks A."/>
            <person name="Storesund J.E."/>
            <person name="Kallscheuer N."/>
            <person name="Luecker S."/>
            <person name="Lage O.M."/>
            <person name="Pohl T."/>
            <person name="Merkel B.J."/>
            <person name="Hornburger P."/>
            <person name="Mueller R.-W."/>
            <person name="Bruemmer F."/>
            <person name="Labrenz M."/>
            <person name="Spormann A.M."/>
            <person name="Op Den Camp H."/>
            <person name="Overmann J."/>
            <person name="Amann R."/>
            <person name="Jetten M.S.M."/>
            <person name="Mascher T."/>
            <person name="Medema M.H."/>
            <person name="Devos D.P."/>
            <person name="Kaster A.-K."/>
            <person name="Ovreas L."/>
            <person name="Rohde M."/>
            <person name="Galperin M.Y."/>
            <person name="Jogler C."/>
        </authorList>
    </citation>
    <scope>NUCLEOTIDE SEQUENCE [LARGE SCALE GENOMIC DNA]</scope>
    <source>
        <strain evidence="3 4">Mal64</strain>
    </source>
</reference>
<dbReference type="Pfam" id="PF07963">
    <property type="entry name" value="N_methyl"/>
    <property type="match status" value="1"/>
</dbReference>
<keyword evidence="4" id="KW-1185">Reference proteome</keyword>
<organism evidence="3 4">
    <name type="scientific">Pseudobythopirellula maris</name>
    <dbReference type="NCBI Taxonomy" id="2527991"/>
    <lineage>
        <taxon>Bacteria</taxon>
        <taxon>Pseudomonadati</taxon>
        <taxon>Planctomycetota</taxon>
        <taxon>Planctomycetia</taxon>
        <taxon>Pirellulales</taxon>
        <taxon>Lacipirellulaceae</taxon>
        <taxon>Pseudobythopirellula</taxon>
    </lineage>
</organism>
<evidence type="ECO:0000313" key="3">
    <source>
        <dbReference type="EMBL" id="TWT89659.1"/>
    </source>
</evidence>
<dbReference type="SUPFAM" id="SSF54523">
    <property type="entry name" value="Pili subunits"/>
    <property type="match status" value="1"/>
</dbReference>
<feature type="domain" description="DUF1559" evidence="2">
    <location>
        <begin position="61"/>
        <end position="357"/>
    </location>
</feature>
<name>A0A5C5ZQ98_9BACT</name>
<dbReference type="OrthoDB" id="249777at2"/>
<protein>
    <submittedName>
        <fullName evidence="3">Type II secretion system protein G</fullName>
    </submittedName>
</protein>
<gene>
    <name evidence="3" type="primary">xcpT_1</name>
    <name evidence="3" type="ORF">Mal64_00380</name>
</gene>
<evidence type="ECO:0000313" key="4">
    <source>
        <dbReference type="Proteomes" id="UP000315440"/>
    </source>
</evidence>
<evidence type="ECO:0000256" key="1">
    <source>
        <dbReference type="SAM" id="Phobius"/>
    </source>
</evidence>
<keyword evidence="1" id="KW-0812">Transmembrane</keyword>